<sequence>MGVEEERDGEEQRRPLLSSTPPAAADPQQQQYQFLGRSTSSVLRGGGGGWEGPEVSADEVRSAAGFHTFQGPPPNGDNAYAYPPSIHSAMLSPSPSHAPPSPHPNGNLPPAVLCFSPTGLHIIVLFSFRFFTN</sequence>
<reference evidence="2 3" key="1">
    <citation type="journal article" date="2018" name="Nat. Genet.">
        <title>Extensive intraspecific gene order and gene structural variations between Mo17 and other maize genomes.</title>
        <authorList>
            <person name="Sun S."/>
            <person name="Zhou Y."/>
            <person name="Chen J."/>
            <person name="Shi J."/>
            <person name="Zhao H."/>
            <person name="Zhao H."/>
            <person name="Song W."/>
            <person name="Zhang M."/>
            <person name="Cui Y."/>
            <person name="Dong X."/>
            <person name="Liu H."/>
            <person name="Ma X."/>
            <person name="Jiao Y."/>
            <person name="Wang B."/>
            <person name="Wei X."/>
            <person name="Stein J.C."/>
            <person name="Glaubitz J.C."/>
            <person name="Lu F."/>
            <person name="Yu G."/>
            <person name="Liang C."/>
            <person name="Fengler K."/>
            <person name="Li B."/>
            <person name="Rafalski A."/>
            <person name="Schnable P.S."/>
            <person name="Ware D.H."/>
            <person name="Buckler E.S."/>
            <person name="Lai J."/>
        </authorList>
    </citation>
    <scope>NUCLEOTIDE SEQUENCE [LARGE SCALE GENOMIC DNA]</scope>
    <source>
        <strain evidence="3">cv. Missouri 17</strain>
        <tissue evidence="2">Seedling</tissue>
    </source>
</reference>
<dbReference type="EMBL" id="NCVQ01000005">
    <property type="protein sequence ID" value="PWZ26523.1"/>
    <property type="molecule type" value="Genomic_DNA"/>
</dbReference>
<protein>
    <submittedName>
        <fullName evidence="2">Uncharacterized protein</fullName>
    </submittedName>
</protein>
<organism evidence="2 3">
    <name type="scientific">Zea mays</name>
    <name type="common">Maize</name>
    <dbReference type="NCBI Taxonomy" id="4577"/>
    <lineage>
        <taxon>Eukaryota</taxon>
        <taxon>Viridiplantae</taxon>
        <taxon>Streptophyta</taxon>
        <taxon>Embryophyta</taxon>
        <taxon>Tracheophyta</taxon>
        <taxon>Spermatophyta</taxon>
        <taxon>Magnoliopsida</taxon>
        <taxon>Liliopsida</taxon>
        <taxon>Poales</taxon>
        <taxon>Poaceae</taxon>
        <taxon>PACMAD clade</taxon>
        <taxon>Panicoideae</taxon>
        <taxon>Andropogonodae</taxon>
        <taxon>Andropogoneae</taxon>
        <taxon>Tripsacinae</taxon>
        <taxon>Zea</taxon>
    </lineage>
</organism>
<name>A0A3L6F0V7_MAIZE</name>
<evidence type="ECO:0000256" key="1">
    <source>
        <dbReference type="SAM" id="MobiDB-lite"/>
    </source>
</evidence>
<dbReference type="Proteomes" id="UP000251960">
    <property type="component" value="Chromosome 4"/>
</dbReference>
<proteinExistence type="predicted"/>
<evidence type="ECO:0000313" key="2">
    <source>
        <dbReference type="EMBL" id="PWZ26523.1"/>
    </source>
</evidence>
<dbReference type="ExpressionAtlas" id="A0A3L6F0V7">
    <property type="expression patterns" value="baseline and differential"/>
</dbReference>
<gene>
    <name evidence="2" type="ORF">Zm00014a_032243</name>
</gene>
<dbReference type="AlphaFoldDB" id="A0A3L6F0V7"/>
<feature type="compositionally biased region" description="Low complexity" evidence="1">
    <location>
        <begin position="21"/>
        <end position="43"/>
    </location>
</feature>
<evidence type="ECO:0000313" key="3">
    <source>
        <dbReference type="Proteomes" id="UP000251960"/>
    </source>
</evidence>
<accession>A0A3L6F0V7</accession>
<feature type="region of interest" description="Disordered" evidence="1">
    <location>
        <begin position="1"/>
        <end position="105"/>
    </location>
</feature>
<comment type="caution">
    <text evidence="2">The sequence shown here is derived from an EMBL/GenBank/DDBJ whole genome shotgun (WGS) entry which is preliminary data.</text>
</comment>